<dbReference type="GO" id="GO:0009451">
    <property type="term" value="P:RNA modification"/>
    <property type="evidence" value="ECO:0007669"/>
    <property type="project" value="InterPro"/>
</dbReference>
<dbReference type="InterPro" id="IPR002885">
    <property type="entry name" value="PPR_rpt"/>
</dbReference>
<evidence type="ECO:0000256" key="6">
    <source>
        <dbReference type="PROSITE-ProRule" id="PRU00708"/>
    </source>
</evidence>
<comment type="caution">
    <text evidence="8">The sequence shown here is derived from an EMBL/GenBank/DDBJ whole genome shotgun (WGS) entry which is preliminary data.</text>
</comment>
<dbReference type="InterPro" id="IPR032867">
    <property type="entry name" value="DYW_dom"/>
</dbReference>
<dbReference type="Pfam" id="PF14432">
    <property type="entry name" value="DYW_deaminase"/>
    <property type="match status" value="1"/>
</dbReference>
<accession>A0A9R1UKS8</accession>
<gene>
    <name evidence="8" type="ORF">LSAT_V11C900489450</name>
</gene>
<evidence type="ECO:0000259" key="7">
    <source>
        <dbReference type="Pfam" id="PF14432"/>
    </source>
</evidence>
<keyword evidence="3" id="KW-0677">Repeat</keyword>
<dbReference type="Gramene" id="rna-gnl|WGS:NBSK|LSAT_9X81640_mrna">
    <property type="protein sequence ID" value="cds-PLY72970.1"/>
    <property type="gene ID" value="gene-LSAT_9X81640"/>
</dbReference>
<dbReference type="Pfam" id="PF01535">
    <property type="entry name" value="PPR"/>
    <property type="match status" value="4"/>
</dbReference>
<proteinExistence type="inferred from homology"/>
<dbReference type="PANTHER" id="PTHR47926">
    <property type="entry name" value="PENTATRICOPEPTIDE REPEAT-CONTAINING PROTEIN"/>
    <property type="match status" value="1"/>
</dbReference>
<evidence type="ECO:0000256" key="1">
    <source>
        <dbReference type="ARBA" id="ARBA00004173"/>
    </source>
</evidence>
<evidence type="ECO:0000313" key="8">
    <source>
        <dbReference type="EMBL" id="KAJ0188808.1"/>
    </source>
</evidence>
<dbReference type="InterPro" id="IPR046960">
    <property type="entry name" value="PPR_At4g14850-like_plant"/>
</dbReference>
<keyword evidence="4" id="KW-0809">Transit peptide</keyword>
<feature type="repeat" description="PPR" evidence="6">
    <location>
        <begin position="264"/>
        <end position="298"/>
    </location>
</feature>
<evidence type="ECO:0000256" key="4">
    <source>
        <dbReference type="ARBA" id="ARBA00022946"/>
    </source>
</evidence>
<evidence type="ECO:0000256" key="3">
    <source>
        <dbReference type="ARBA" id="ARBA00022737"/>
    </source>
</evidence>
<comment type="similarity">
    <text evidence="2">Belongs to the PPR family. PCMP-H subfamily.</text>
</comment>
<dbReference type="GO" id="GO:0003723">
    <property type="term" value="F:RNA binding"/>
    <property type="evidence" value="ECO:0007669"/>
    <property type="project" value="InterPro"/>
</dbReference>
<dbReference type="InterPro" id="IPR011990">
    <property type="entry name" value="TPR-like_helical_dom_sf"/>
</dbReference>
<dbReference type="PROSITE" id="PS51375">
    <property type="entry name" value="PPR"/>
    <property type="match status" value="2"/>
</dbReference>
<sequence>MFKSTVRSLQTMKSLNHLYKVCNGTNTSRSYCIDSSFKVLPFAKKFSTLNSDTIDEIFDLQNPNQVPRTGSGQDWSSRESNIEYSQHPNGFYRETSMDFQRSLSGAFGQSCYMGDHGLHRHSHYNVNGCYNQKSSAANFQISNRCYSGMVKSQPNEKSHEAGEGKGLLEELNALCKDKKLEEAVEVLGLLELKKVTVEMPGYLFLMKACGESQALKEAKLVHNQLTRSGHHLDVHICNKILEMYSNCGSMEDAYNVFDKMPKRNLTSWDTMITEFAKNGRGEDAIKMFSEFEKVGLKPDNQMFHGVFAACSVLGDMKQGLLHFKSMIKTYNLVPSMDDYVRVVDMLGSSGYLNEALELIEKMPMKPSAEIWEIMMNQSRVHGDLELENRCAEIVNLLDLSRLDKQPEKGFIPIKPSDIAKEKENQKNKSSTLNLLKIKTETFPFRASDTSPLDHEKIYSQLRCLKQHMVEVGYVAQTRLVLHDVDHESREEDLLSHSRMLALSEALLTSPARTPIRILNNNRICADCHDAFKIISKLVGRSIVARDERRFHHFESGVCSCKDYW</sequence>
<dbReference type="FunFam" id="1.25.40.10:FF:000503">
    <property type="entry name" value="Pentatricopeptide repeat-containing protein, mitochondrial"/>
    <property type="match status" value="1"/>
</dbReference>
<dbReference type="PANTHER" id="PTHR47926:SF388">
    <property type="entry name" value="DYW DOMAIN-CONTAINING PROTEIN"/>
    <property type="match status" value="1"/>
</dbReference>
<comment type="subcellular location">
    <subcellularLocation>
        <location evidence="1">Mitochondrion</location>
    </subcellularLocation>
</comment>
<feature type="domain" description="DYW" evidence="7">
    <location>
        <begin position="472"/>
        <end position="564"/>
    </location>
</feature>
<feature type="repeat" description="PPR" evidence="6">
    <location>
        <begin position="233"/>
        <end position="263"/>
    </location>
</feature>
<evidence type="ECO:0000256" key="2">
    <source>
        <dbReference type="ARBA" id="ARBA00006643"/>
    </source>
</evidence>
<dbReference type="Gene3D" id="1.25.40.10">
    <property type="entry name" value="Tetratricopeptide repeat domain"/>
    <property type="match status" value="1"/>
</dbReference>
<organism evidence="8 9">
    <name type="scientific">Lactuca sativa</name>
    <name type="common">Garden lettuce</name>
    <dbReference type="NCBI Taxonomy" id="4236"/>
    <lineage>
        <taxon>Eukaryota</taxon>
        <taxon>Viridiplantae</taxon>
        <taxon>Streptophyta</taxon>
        <taxon>Embryophyta</taxon>
        <taxon>Tracheophyta</taxon>
        <taxon>Spermatophyta</taxon>
        <taxon>Magnoliopsida</taxon>
        <taxon>eudicotyledons</taxon>
        <taxon>Gunneridae</taxon>
        <taxon>Pentapetalae</taxon>
        <taxon>asterids</taxon>
        <taxon>campanulids</taxon>
        <taxon>Asterales</taxon>
        <taxon>Asteraceae</taxon>
        <taxon>Cichorioideae</taxon>
        <taxon>Cichorieae</taxon>
        <taxon>Lactucinae</taxon>
        <taxon>Lactuca</taxon>
    </lineage>
</organism>
<dbReference type="GO" id="GO:0008270">
    <property type="term" value="F:zinc ion binding"/>
    <property type="evidence" value="ECO:0007669"/>
    <property type="project" value="InterPro"/>
</dbReference>
<keyword evidence="9" id="KW-1185">Reference proteome</keyword>
<reference evidence="8 9" key="1">
    <citation type="journal article" date="2017" name="Nat. Commun.">
        <title>Genome assembly with in vitro proximity ligation data and whole-genome triplication in lettuce.</title>
        <authorList>
            <person name="Reyes-Chin-Wo S."/>
            <person name="Wang Z."/>
            <person name="Yang X."/>
            <person name="Kozik A."/>
            <person name="Arikit S."/>
            <person name="Song C."/>
            <person name="Xia L."/>
            <person name="Froenicke L."/>
            <person name="Lavelle D.O."/>
            <person name="Truco M.J."/>
            <person name="Xia R."/>
            <person name="Zhu S."/>
            <person name="Xu C."/>
            <person name="Xu H."/>
            <person name="Xu X."/>
            <person name="Cox K."/>
            <person name="Korf I."/>
            <person name="Meyers B.C."/>
            <person name="Michelmore R.W."/>
        </authorList>
    </citation>
    <scope>NUCLEOTIDE SEQUENCE [LARGE SCALE GENOMIC DNA]</scope>
    <source>
        <strain evidence="9">cv. Salinas</strain>
        <tissue evidence="8">Seedlings</tissue>
    </source>
</reference>
<name>A0A9R1UKS8_LACSA</name>
<dbReference type="EMBL" id="NBSK02000009">
    <property type="protein sequence ID" value="KAJ0188808.1"/>
    <property type="molecule type" value="Genomic_DNA"/>
</dbReference>
<dbReference type="AlphaFoldDB" id="A0A9R1UKS8"/>
<evidence type="ECO:0000313" key="9">
    <source>
        <dbReference type="Proteomes" id="UP000235145"/>
    </source>
</evidence>
<keyword evidence="5" id="KW-0496">Mitochondrion</keyword>
<dbReference type="GO" id="GO:0005739">
    <property type="term" value="C:mitochondrion"/>
    <property type="evidence" value="ECO:0007669"/>
    <property type="project" value="UniProtKB-SubCell"/>
</dbReference>
<protein>
    <recommendedName>
        <fullName evidence="7">DYW domain-containing protein</fullName>
    </recommendedName>
</protein>
<evidence type="ECO:0000256" key="5">
    <source>
        <dbReference type="ARBA" id="ARBA00023128"/>
    </source>
</evidence>
<dbReference type="NCBIfam" id="TIGR00756">
    <property type="entry name" value="PPR"/>
    <property type="match status" value="2"/>
</dbReference>
<dbReference type="Proteomes" id="UP000235145">
    <property type="component" value="Unassembled WGS sequence"/>
</dbReference>